<accession>Q3IEK5</accession>
<dbReference type="STRING" id="326442.PSHAa2098"/>
<protein>
    <submittedName>
        <fullName evidence="1">Orphan protein</fullName>
    </submittedName>
</protein>
<reference evidence="1 2" key="1">
    <citation type="journal article" date="2005" name="Genome Res.">
        <title>Coping with cold: the genome of the versatile marine Antarctica bacterium Pseudoalteromonas haloplanktis TAC125.</title>
        <authorList>
            <person name="Medigue C."/>
            <person name="Krin E."/>
            <person name="Pascal G."/>
            <person name="Barbe V."/>
            <person name="Bernsel A."/>
            <person name="Bertin P."/>
            <person name="Cheung F."/>
            <person name="Cruveiller S."/>
            <person name="Damico S."/>
            <person name="Duilio A."/>
            <person name="Fang G."/>
            <person name="Feller G."/>
            <person name="Mangenot S."/>
            <person name="Marino G."/>
            <person name="Nilsson J."/>
            <person name="Parilli E."/>
            <person name="Rocha E."/>
            <person name="Rouy Z."/>
            <person name="Sekowska A."/>
            <person name="Tutino M.L."/>
            <person name="Vallenet D."/>
            <person name="von Heijne G."/>
            <person name="Danchin A."/>
        </authorList>
    </citation>
    <scope>NUCLEOTIDE SEQUENCE [LARGE SCALE GENOMIC DNA]</scope>
    <source>
        <strain evidence="2">TAC 125</strain>
    </source>
</reference>
<organism evidence="1 2">
    <name type="scientific">Pseudoalteromonas translucida (strain TAC 125)</name>
    <dbReference type="NCBI Taxonomy" id="326442"/>
    <lineage>
        <taxon>Bacteria</taxon>
        <taxon>Pseudomonadati</taxon>
        <taxon>Pseudomonadota</taxon>
        <taxon>Gammaproteobacteria</taxon>
        <taxon>Alteromonadales</taxon>
        <taxon>Pseudoalteromonadaceae</taxon>
        <taxon>Pseudoalteromonas</taxon>
    </lineage>
</organism>
<gene>
    <name evidence="1" type="ordered locus">PSHAa2098</name>
</gene>
<dbReference type="HOGENOM" id="CLU_1915259_0_0_6"/>
<dbReference type="Proteomes" id="UP000006843">
    <property type="component" value="Chromosome I"/>
</dbReference>
<dbReference type="BioCyc" id="PHAL326442:PSHA_RS10365-MONOMER"/>
<keyword evidence="2" id="KW-1185">Reference proteome</keyword>
<evidence type="ECO:0000313" key="2">
    <source>
        <dbReference type="Proteomes" id="UP000006843"/>
    </source>
</evidence>
<name>Q3IEK5_PSET1</name>
<sequence length="132" mass="15269">MSKISKTLINKLKKQAKQQSKISERTLTQIQDEIARNYGYLNWRTFISYQGRGAVTIAEAEDWFRSNFEAAANLSRANIFVEEPHEIFDIFQEHFDFALDYDDGGRMVELAINLAEEDAWSYSTGNTLEEMS</sequence>
<proteinExistence type="predicted"/>
<evidence type="ECO:0000313" key="1">
    <source>
        <dbReference type="EMBL" id="CAI87154.1"/>
    </source>
</evidence>
<dbReference type="KEGG" id="pha:PSHAa2098"/>
<dbReference type="AlphaFoldDB" id="Q3IEK5"/>
<dbReference type="EMBL" id="CR954246">
    <property type="protein sequence ID" value="CAI87154.1"/>
    <property type="molecule type" value="Genomic_DNA"/>
</dbReference>